<protein>
    <submittedName>
        <fullName evidence="2">Polar amino acid transport system substrate-binding protein</fullName>
    </submittedName>
</protein>
<evidence type="ECO:0000256" key="1">
    <source>
        <dbReference type="ARBA" id="ARBA00010333"/>
    </source>
</evidence>
<dbReference type="PANTHER" id="PTHR35936:SF25">
    <property type="entry name" value="ABC TRANSPORTER SUBSTRATE-BINDING PROTEIN"/>
    <property type="match status" value="1"/>
</dbReference>
<accession>A0A8I0T3S3</accession>
<name>A0A8I0T3S3_9GAMM</name>
<dbReference type="PANTHER" id="PTHR35936">
    <property type="entry name" value="MEMBRANE-BOUND LYTIC MUREIN TRANSGLYCOSYLASE F"/>
    <property type="match status" value="1"/>
</dbReference>
<organism evidence="2 3">
    <name type="scientific">Pseudoalteromonas peptidolytica F12-50-A1</name>
    <dbReference type="NCBI Taxonomy" id="1315280"/>
    <lineage>
        <taxon>Bacteria</taxon>
        <taxon>Pseudomonadati</taxon>
        <taxon>Pseudomonadota</taxon>
        <taxon>Gammaproteobacteria</taxon>
        <taxon>Alteromonadales</taxon>
        <taxon>Pseudoalteromonadaceae</taxon>
        <taxon>Pseudoalteromonas</taxon>
    </lineage>
</organism>
<proteinExistence type="inferred from homology"/>
<sequence length="241" mass="26651">MKLIIAFFAVTWSWLATAETVYLTSLSWPPYSDKSLQEQGASVAVAKAAFAAEGHTLEVEFFPWSRAVKTASSSGSKYVGYFPEYYYDTQEFVFSEPMGWGPLGLVQNKSAPISFTGVNDLKGMKIGVVQDYVNTQELDAMIASGAIVGEAVPSDVLNVKKVGAKRIPAAVIDANVLRYLLQTDSSLARFKDAVEMNATLLQEKQLYIAFRNDEQGKKWQQIYNSGLKKIDVQSIMAKFLN</sequence>
<dbReference type="RefSeq" id="WP_147389338.1">
    <property type="nucleotide sequence ID" value="NZ_AQHF01000020.1"/>
</dbReference>
<dbReference type="SUPFAM" id="SSF53850">
    <property type="entry name" value="Periplasmic binding protein-like II"/>
    <property type="match status" value="1"/>
</dbReference>
<comment type="similarity">
    <text evidence="1">Belongs to the bacterial solute-binding protein 3 family.</text>
</comment>
<comment type="caution">
    <text evidence="2">The sequence shown here is derived from an EMBL/GenBank/DDBJ whole genome shotgun (WGS) entry which is preliminary data.</text>
</comment>
<keyword evidence="3" id="KW-1185">Reference proteome</keyword>
<evidence type="ECO:0000313" key="3">
    <source>
        <dbReference type="Proteomes" id="UP000660708"/>
    </source>
</evidence>
<gene>
    <name evidence="2" type="ORF">PPEP_a0420</name>
</gene>
<dbReference type="AlphaFoldDB" id="A0A8I0T3S3"/>
<dbReference type="EMBL" id="AQHF01000020">
    <property type="protein sequence ID" value="MBE0345527.1"/>
    <property type="molecule type" value="Genomic_DNA"/>
</dbReference>
<evidence type="ECO:0000313" key="2">
    <source>
        <dbReference type="EMBL" id="MBE0345527.1"/>
    </source>
</evidence>
<dbReference type="Gene3D" id="3.40.190.10">
    <property type="entry name" value="Periplasmic binding protein-like II"/>
    <property type="match status" value="2"/>
</dbReference>
<reference evidence="2 3" key="1">
    <citation type="submission" date="2015-06" db="EMBL/GenBank/DDBJ databases">
        <title>Genome sequence of Pseudoalteromonas peptidolytica.</title>
        <authorList>
            <person name="Xie B.-B."/>
            <person name="Rong J.-C."/>
            <person name="Qin Q.-L."/>
            <person name="Zhang Y.-Z."/>
        </authorList>
    </citation>
    <scope>NUCLEOTIDE SEQUENCE [LARGE SCALE GENOMIC DNA]</scope>
    <source>
        <strain evidence="2 3">F12-50-A1</strain>
    </source>
</reference>
<dbReference type="Proteomes" id="UP000660708">
    <property type="component" value="Unassembled WGS sequence"/>
</dbReference>